<dbReference type="EMBL" id="LRBV02000010">
    <property type="status" value="NOT_ANNOTATED_CDS"/>
    <property type="molecule type" value="Genomic_DNA"/>
</dbReference>
<organism evidence="1 2">
    <name type="scientific">Quercus lobata</name>
    <name type="common">Valley oak</name>
    <dbReference type="NCBI Taxonomy" id="97700"/>
    <lineage>
        <taxon>Eukaryota</taxon>
        <taxon>Viridiplantae</taxon>
        <taxon>Streptophyta</taxon>
        <taxon>Embryophyta</taxon>
        <taxon>Tracheophyta</taxon>
        <taxon>Spermatophyta</taxon>
        <taxon>Magnoliopsida</taxon>
        <taxon>eudicotyledons</taxon>
        <taxon>Gunneridae</taxon>
        <taxon>Pentapetalae</taxon>
        <taxon>rosids</taxon>
        <taxon>fabids</taxon>
        <taxon>Fagales</taxon>
        <taxon>Fagaceae</taxon>
        <taxon>Quercus</taxon>
    </lineage>
</organism>
<reference evidence="1" key="2">
    <citation type="submission" date="2021-01" db="UniProtKB">
        <authorList>
            <consortium name="EnsemblPlants"/>
        </authorList>
    </citation>
    <scope>IDENTIFICATION</scope>
</reference>
<dbReference type="InParanoid" id="A0A7N2MQM9"/>
<evidence type="ECO:0000313" key="1">
    <source>
        <dbReference type="EnsemblPlants" id="QL10p031278:mrna"/>
    </source>
</evidence>
<sequence>MVPTGIAIFRAREMGYKSVAHLLMDELQRTNKNCRCSAAELGHKSWRLDVLMTILPWQIWQSSSGTGEVLEDTAFYKSSGAQLVL</sequence>
<proteinExistence type="predicted"/>
<dbReference type="AlphaFoldDB" id="A0A7N2MQM9"/>
<dbReference type="EnsemblPlants" id="QL10p031278:mrna">
    <property type="protein sequence ID" value="QL10p031278:mrna"/>
    <property type="gene ID" value="QL10p031278"/>
</dbReference>
<dbReference type="Gramene" id="QL10p031278:mrna">
    <property type="protein sequence ID" value="QL10p031278:mrna"/>
    <property type="gene ID" value="QL10p031278"/>
</dbReference>
<dbReference type="Proteomes" id="UP000594261">
    <property type="component" value="Chromosome 10"/>
</dbReference>
<accession>A0A7N2MQM9</accession>
<protein>
    <submittedName>
        <fullName evidence="1">Uncharacterized protein</fullName>
    </submittedName>
</protein>
<evidence type="ECO:0000313" key="2">
    <source>
        <dbReference type="Proteomes" id="UP000594261"/>
    </source>
</evidence>
<name>A0A7N2MQM9_QUELO</name>
<keyword evidence="2" id="KW-1185">Reference proteome</keyword>
<reference evidence="1 2" key="1">
    <citation type="journal article" date="2016" name="G3 (Bethesda)">
        <title>First Draft Assembly and Annotation of the Genome of a California Endemic Oak Quercus lobata Nee (Fagaceae).</title>
        <authorList>
            <person name="Sork V.L."/>
            <person name="Fitz-Gibbon S.T."/>
            <person name="Puiu D."/>
            <person name="Crepeau M."/>
            <person name="Gugger P.F."/>
            <person name="Sherman R."/>
            <person name="Stevens K."/>
            <person name="Langley C.H."/>
            <person name="Pellegrini M."/>
            <person name="Salzberg S.L."/>
        </authorList>
    </citation>
    <scope>NUCLEOTIDE SEQUENCE [LARGE SCALE GENOMIC DNA]</scope>
    <source>
        <strain evidence="1 2">cv. SW786</strain>
    </source>
</reference>